<dbReference type="FunFam" id="3.40.50.300:FF:000996">
    <property type="entry name" value="Cytoplasmic dynein heavy chain"/>
    <property type="match status" value="1"/>
</dbReference>
<dbReference type="FunFam" id="3.40.50.300:FF:002357">
    <property type="entry name" value="Glutathione S-transferase class-mu 26 kDa isozyme"/>
    <property type="match status" value="1"/>
</dbReference>
<dbReference type="InterPro" id="IPR024317">
    <property type="entry name" value="Dynein_heavy_chain_D4_dom"/>
</dbReference>
<evidence type="ECO:0000256" key="2">
    <source>
        <dbReference type="ARBA" id="ARBA00008887"/>
    </source>
</evidence>
<dbReference type="GO" id="GO:0005868">
    <property type="term" value="C:cytoplasmic dynein complex"/>
    <property type="evidence" value="ECO:0007669"/>
    <property type="project" value="UniProtKB-ARBA"/>
</dbReference>
<dbReference type="Gene3D" id="1.10.8.710">
    <property type="match status" value="1"/>
</dbReference>
<dbReference type="Gene3D" id="1.10.8.720">
    <property type="entry name" value="Region D6 of dynein motor"/>
    <property type="match status" value="1"/>
</dbReference>
<protein>
    <recommendedName>
        <fullName evidence="4">Dynein heavy chain, cytoplasmic</fullName>
    </recommendedName>
    <alternativeName>
        <fullName evidence="15">Dynein heavy chain, cytosolic</fullName>
    </alternativeName>
</protein>
<dbReference type="Pfam" id="PF03028">
    <property type="entry name" value="Dynein_heavy"/>
    <property type="match status" value="1"/>
</dbReference>
<dbReference type="Pfam" id="PF12781">
    <property type="entry name" value="AAA_9"/>
    <property type="match status" value="1"/>
</dbReference>
<evidence type="ECO:0000256" key="13">
    <source>
        <dbReference type="ARBA" id="ARBA00023175"/>
    </source>
</evidence>
<keyword evidence="20" id="KW-1185">Reference proteome</keyword>
<dbReference type="InterPro" id="IPR054354">
    <property type="entry name" value="DYNC2H1-like_lid"/>
</dbReference>
<dbReference type="Pfam" id="PF17852">
    <property type="entry name" value="Dynein_AAA_lid"/>
    <property type="match status" value="1"/>
</dbReference>
<comment type="subunit">
    <text evidence="3">Consists of at least two heavy chains and a number of intermediate and light chains.</text>
</comment>
<keyword evidence="8" id="KW-0677">Repeat</keyword>
<dbReference type="HOGENOM" id="CLU_000038_7_0_1"/>
<dbReference type="Pfam" id="PF08393">
    <property type="entry name" value="DHC_N2"/>
    <property type="match status" value="1"/>
</dbReference>
<dbReference type="GO" id="GO:0000741">
    <property type="term" value="P:karyogamy"/>
    <property type="evidence" value="ECO:0007669"/>
    <property type="project" value="UniProtKB-KW"/>
</dbReference>
<dbReference type="OMA" id="NERQMTR"/>
<evidence type="ECO:0000259" key="18">
    <source>
        <dbReference type="SMART" id="SM00382"/>
    </source>
</evidence>
<comment type="subcellular location">
    <subcellularLocation>
        <location evidence="1">Cytoplasm</location>
        <location evidence="1">Cytoskeleton</location>
    </subcellularLocation>
</comment>
<evidence type="ECO:0000256" key="6">
    <source>
        <dbReference type="ARBA" id="ARBA00022490"/>
    </source>
</evidence>
<dbReference type="Pfam" id="PF22597">
    <property type="entry name" value="DYN_lid"/>
    <property type="match status" value="1"/>
</dbReference>
<dbReference type="InterPro" id="IPR027417">
    <property type="entry name" value="P-loop_NTPase"/>
</dbReference>
<dbReference type="PANTHER" id="PTHR45703:SF36">
    <property type="entry name" value="DYNEIN HEAVY CHAIN, CYTOPLASMIC"/>
    <property type="match status" value="1"/>
</dbReference>
<evidence type="ECO:0000256" key="9">
    <source>
        <dbReference type="ARBA" id="ARBA00022741"/>
    </source>
</evidence>
<keyword evidence="11" id="KW-0243">Dynein</keyword>
<keyword evidence="14" id="KW-0206">Cytoskeleton</keyword>
<dbReference type="Gene3D" id="3.40.50.300">
    <property type="entry name" value="P-loop containing nucleotide triphosphate hydrolases"/>
    <property type="match status" value="5"/>
</dbReference>
<dbReference type="GO" id="GO:0005816">
    <property type="term" value="C:spindle pole body"/>
    <property type="evidence" value="ECO:0007669"/>
    <property type="project" value="UniProtKB-ARBA"/>
</dbReference>
<dbReference type="InterPro" id="IPR043157">
    <property type="entry name" value="Dynein_AAA1S"/>
</dbReference>
<evidence type="ECO:0000256" key="3">
    <source>
        <dbReference type="ARBA" id="ARBA00011655"/>
    </source>
</evidence>
<dbReference type="GO" id="GO:0045505">
    <property type="term" value="F:dynein intermediate chain binding"/>
    <property type="evidence" value="ECO:0007669"/>
    <property type="project" value="InterPro"/>
</dbReference>
<name>Q6CXU0_KLULA</name>
<dbReference type="Gene3D" id="1.10.472.130">
    <property type="match status" value="1"/>
</dbReference>
<dbReference type="Pfam" id="PF12777">
    <property type="entry name" value="MT"/>
    <property type="match status" value="1"/>
</dbReference>
<dbReference type="GO" id="GO:0005524">
    <property type="term" value="F:ATP binding"/>
    <property type="evidence" value="ECO:0007669"/>
    <property type="project" value="UniProtKB-KW"/>
</dbReference>
<dbReference type="InterPro" id="IPR013602">
    <property type="entry name" value="Dynein_heavy_linker"/>
</dbReference>
<dbReference type="InterPro" id="IPR042219">
    <property type="entry name" value="AAA_lid_11_sf"/>
</dbReference>
<dbReference type="EMBL" id="CR382121">
    <property type="protein sequence ID" value="CAH02837.1"/>
    <property type="molecule type" value="Genomic_DNA"/>
</dbReference>
<dbReference type="InterPro" id="IPR026983">
    <property type="entry name" value="DHC"/>
</dbReference>
<dbReference type="Gene3D" id="1.20.140.100">
    <property type="entry name" value="Dynein heavy chain, N-terminal domain 2"/>
    <property type="match status" value="1"/>
</dbReference>
<keyword evidence="10" id="KW-0067">ATP-binding</keyword>
<keyword evidence="9" id="KW-0547">Nucleotide-binding</keyword>
<evidence type="ECO:0000256" key="10">
    <source>
        <dbReference type="ARBA" id="ARBA00022840"/>
    </source>
</evidence>
<dbReference type="InterPro" id="IPR042228">
    <property type="entry name" value="Dynein_linker_3"/>
</dbReference>
<proteinExistence type="inferred from homology"/>
<evidence type="ECO:0000256" key="17">
    <source>
        <dbReference type="SAM" id="Coils"/>
    </source>
</evidence>
<dbReference type="FunCoup" id="Q6CXU0">
    <property type="interactions" value="787"/>
</dbReference>
<organism evidence="19 20">
    <name type="scientific">Kluyveromyces lactis (strain ATCC 8585 / CBS 2359 / DSM 70799 / NBRC 1267 / NRRL Y-1140 / WM37)</name>
    <name type="common">Yeast</name>
    <name type="synonym">Candida sphaerica</name>
    <dbReference type="NCBI Taxonomy" id="284590"/>
    <lineage>
        <taxon>Eukaryota</taxon>
        <taxon>Fungi</taxon>
        <taxon>Dikarya</taxon>
        <taxon>Ascomycota</taxon>
        <taxon>Saccharomycotina</taxon>
        <taxon>Saccharomycetes</taxon>
        <taxon>Saccharomycetales</taxon>
        <taxon>Saccharomycetaceae</taxon>
        <taxon>Kluyveromyces</taxon>
    </lineage>
</organism>
<keyword evidence="6" id="KW-0963">Cytoplasm</keyword>
<dbReference type="Pfam" id="PF12780">
    <property type="entry name" value="AAA_8"/>
    <property type="match status" value="1"/>
</dbReference>
<evidence type="ECO:0000313" key="20">
    <source>
        <dbReference type="Proteomes" id="UP000000598"/>
    </source>
</evidence>
<dbReference type="GO" id="GO:1902850">
    <property type="term" value="P:microtubule cytoskeleton organization involved in mitosis"/>
    <property type="evidence" value="ECO:0007669"/>
    <property type="project" value="UniProtKB-ARBA"/>
</dbReference>
<feature type="domain" description="AAA+ ATPase" evidence="18">
    <location>
        <begin position="2393"/>
        <end position="2546"/>
    </location>
</feature>
<accession>Q6CXU0</accession>
<dbReference type="PaxDb" id="284590-Q6CXU0"/>
<evidence type="ECO:0000256" key="5">
    <source>
        <dbReference type="ARBA" id="ARBA00022459"/>
    </source>
</evidence>
<dbReference type="InParanoid" id="Q6CXU0"/>
<dbReference type="InterPro" id="IPR004273">
    <property type="entry name" value="Dynein_heavy_D6_P-loop"/>
</dbReference>
<dbReference type="InterPro" id="IPR042222">
    <property type="entry name" value="Dynein_2_N"/>
</dbReference>
<evidence type="ECO:0000313" key="19">
    <source>
        <dbReference type="EMBL" id="CAH02837.1"/>
    </source>
</evidence>
<dbReference type="Gene3D" id="6.10.140.1060">
    <property type="match status" value="1"/>
</dbReference>
<evidence type="ECO:0000256" key="8">
    <source>
        <dbReference type="ARBA" id="ARBA00022737"/>
    </source>
</evidence>
<feature type="domain" description="AAA+ ATPase" evidence="18">
    <location>
        <begin position="2735"/>
        <end position="2851"/>
    </location>
</feature>
<dbReference type="InterPro" id="IPR035699">
    <property type="entry name" value="AAA_6"/>
</dbReference>
<feature type="coiled-coil region" evidence="17">
    <location>
        <begin position="3216"/>
        <end position="3250"/>
    </location>
</feature>
<keyword evidence="13" id="KW-0505">Motor protein</keyword>
<dbReference type="Pfam" id="PF12775">
    <property type="entry name" value="AAA_7"/>
    <property type="match status" value="1"/>
</dbReference>
<evidence type="ECO:0000256" key="11">
    <source>
        <dbReference type="ARBA" id="ARBA00023017"/>
    </source>
</evidence>
<comment type="similarity">
    <text evidence="2">Belongs to the dynein heavy chain family.</text>
</comment>
<feature type="domain" description="AAA+ ATPase" evidence="18">
    <location>
        <begin position="1768"/>
        <end position="1911"/>
    </location>
</feature>
<dbReference type="Proteomes" id="UP000000598">
    <property type="component" value="Chromosome A"/>
</dbReference>
<keyword evidence="5" id="KW-0415">Karyogamy</keyword>
<dbReference type="SUPFAM" id="SSF52540">
    <property type="entry name" value="P-loop containing nucleoside triphosphate hydrolases"/>
    <property type="match status" value="4"/>
</dbReference>
<keyword evidence="7" id="KW-0493">Microtubule</keyword>
<dbReference type="Pfam" id="PF08385">
    <property type="entry name" value="DHC_N1"/>
    <property type="match status" value="1"/>
</dbReference>
<dbReference type="Gene3D" id="1.10.287.2620">
    <property type="match status" value="1"/>
</dbReference>
<dbReference type="KEGG" id="kla:KLLA0_A05621g"/>
<evidence type="ECO:0000256" key="14">
    <source>
        <dbReference type="ARBA" id="ARBA00023212"/>
    </source>
</evidence>
<dbReference type="Pfam" id="PF12774">
    <property type="entry name" value="AAA_6"/>
    <property type="match status" value="1"/>
</dbReference>
<dbReference type="CDD" id="cd00009">
    <property type="entry name" value="AAA"/>
    <property type="match status" value="1"/>
</dbReference>
<evidence type="ECO:0000256" key="7">
    <source>
        <dbReference type="ARBA" id="ARBA00022701"/>
    </source>
</evidence>
<comment type="function">
    <text evidence="16">Cytoplasmic dynein acts as a motor for the intracellular retrograde motility of vesicles and organelles along microtubules. Dynein has ATPase activity; the force-producing power stroke is thought to occur on release of ADP. Required to maintain uniform nuclear distribution in hyphae. May play an important role in the proper orientation of the mitotic spindle into the budding daughter cell yeast. Probably required for normal progression of the cell cycle.</text>
</comment>
<dbReference type="Gene3D" id="1.20.58.1120">
    <property type="match status" value="1"/>
</dbReference>
<evidence type="ECO:0000256" key="4">
    <source>
        <dbReference type="ARBA" id="ARBA00022197"/>
    </source>
</evidence>
<dbReference type="GO" id="GO:0005938">
    <property type="term" value="C:cell cortex"/>
    <property type="evidence" value="ECO:0007669"/>
    <property type="project" value="UniProtKB-ARBA"/>
</dbReference>
<dbReference type="GO" id="GO:0008569">
    <property type="term" value="F:minus-end-directed microtubule motor activity"/>
    <property type="evidence" value="ECO:0007669"/>
    <property type="project" value="InterPro"/>
</dbReference>
<dbReference type="Gene3D" id="1.20.920.30">
    <property type="match status" value="1"/>
</dbReference>
<reference evidence="19 20" key="1">
    <citation type="journal article" date="2004" name="Nature">
        <title>Genome evolution in yeasts.</title>
        <authorList>
            <consortium name="Genolevures"/>
            <person name="Dujon B."/>
            <person name="Sherman D."/>
            <person name="Fischer G."/>
            <person name="Durrens P."/>
            <person name="Casaregola S."/>
            <person name="Lafontaine I."/>
            <person name="de Montigny J."/>
            <person name="Marck C."/>
            <person name="Neuveglise C."/>
            <person name="Talla E."/>
            <person name="Goffard N."/>
            <person name="Frangeul L."/>
            <person name="Aigle M."/>
            <person name="Anthouard V."/>
            <person name="Babour A."/>
            <person name="Barbe V."/>
            <person name="Barnay S."/>
            <person name="Blanchin S."/>
            <person name="Beckerich J.M."/>
            <person name="Beyne E."/>
            <person name="Bleykasten C."/>
            <person name="Boisrame A."/>
            <person name="Boyer J."/>
            <person name="Cattolico L."/>
            <person name="Confanioleri F."/>
            <person name="de Daruvar A."/>
            <person name="Despons L."/>
            <person name="Fabre E."/>
            <person name="Fairhead C."/>
            <person name="Ferry-Dumazet H."/>
            <person name="Groppi A."/>
            <person name="Hantraye F."/>
            <person name="Hennequin C."/>
            <person name="Jauniaux N."/>
            <person name="Joyet P."/>
            <person name="Kachouri R."/>
            <person name="Kerrest A."/>
            <person name="Koszul R."/>
            <person name="Lemaire M."/>
            <person name="Lesur I."/>
            <person name="Ma L."/>
            <person name="Muller H."/>
            <person name="Nicaud J.M."/>
            <person name="Nikolski M."/>
            <person name="Oztas S."/>
            <person name="Ozier-Kalogeropoulos O."/>
            <person name="Pellenz S."/>
            <person name="Potier S."/>
            <person name="Richard G.F."/>
            <person name="Straub M.L."/>
            <person name="Suleau A."/>
            <person name="Swennene D."/>
            <person name="Tekaia F."/>
            <person name="Wesolowski-Louvel M."/>
            <person name="Westhof E."/>
            <person name="Wirth B."/>
            <person name="Zeniou-Meyer M."/>
            <person name="Zivanovic I."/>
            <person name="Bolotin-Fukuhara M."/>
            <person name="Thierry A."/>
            <person name="Bouchier C."/>
            <person name="Caudron B."/>
            <person name="Scarpelli C."/>
            <person name="Gaillardin C."/>
            <person name="Weissenbach J."/>
            <person name="Wincker P."/>
            <person name="Souciet J.L."/>
        </authorList>
    </citation>
    <scope>NUCLEOTIDE SEQUENCE [LARGE SCALE GENOMIC DNA]</scope>
    <source>
        <strain evidence="20">ATCC 8585 / CBS 2359 / DSM 70799 / NBRC 1267 / NRRL Y-1140 / WM37</strain>
    </source>
</reference>
<dbReference type="InterPro" id="IPR013594">
    <property type="entry name" value="Dynein_heavy_tail"/>
</dbReference>
<evidence type="ECO:0000256" key="16">
    <source>
        <dbReference type="ARBA" id="ARBA00053342"/>
    </source>
</evidence>
<dbReference type="SMART" id="SM00382">
    <property type="entry name" value="AAA"/>
    <property type="match status" value="4"/>
</dbReference>
<dbReference type="Gene3D" id="3.20.180.20">
    <property type="entry name" value="Dynein heavy chain, N-terminal domain 2"/>
    <property type="match status" value="1"/>
</dbReference>
<dbReference type="GO" id="GO:0051959">
    <property type="term" value="F:dynein light intermediate chain binding"/>
    <property type="evidence" value="ECO:0007669"/>
    <property type="project" value="InterPro"/>
</dbReference>
<dbReference type="eggNOG" id="KOG3595">
    <property type="taxonomic scope" value="Eukaryota"/>
</dbReference>
<dbReference type="GO" id="GO:0000070">
    <property type="term" value="P:mitotic sister chromatid segregation"/>
    <property type="evidence" value="ECO:0007669"/>
    <property type="project" value="UniProtKB-ARBA"/>
</dbReference>
<dbReference type="STRING" id="284590.Q6CXU0"/>
<evidence type="ECO:0000256" key="1">
    <source>
        <dbReference type="ARBA" id="ARBA00004245"/>
    </source>
</evidence>
<dbReference type="InterPro" id="IPR003593">
    <property type="entry name" value="AAA+_ATPase"/>
</dbReference>
<keyword evidence="12 17" id="KW-0175">Coiled coil</keyword>
<feature type="domain" description="AAA+ ATPase" evidence="18">
    <location>
        <begin position="2045"/>
        <end position="2179"/>
    </location>
</feature>
<dbReference type="InterPro" id="IPR035706">
    <property type="entry name" value="AAA_9"/>
</dbReference>
<dbReference type="GO" id="GO:0000235">
    <property type="term" value="C:astral microtubule"/>
    <property type="evidence" value="ECO:0007669"/>
    <property type="project" value="UniProtKB-ARBA"/>
</dbReference>
<feature type="coiled-coil region" evidence="17">
    <location>
        <begin position="3549"/>
        <end position="3579"/>
    </location>
</feature>
<evidence type="ECO:0000256" key="12">
    <source>
        <dbReference type="ARBA" id="ARBA00023054"/>
    </source>
</evidence>
<dbReference type="InterPro" id="IPR024743">
    <property type="entry name" value="Dynein_HC_stalk"/>
</dbReference>
<dbReference type="Gene3D" id="1.20.920.20">
    <property type="match status" value="1"/>
</dbReference>
<dbReference type="InterPro" id="IPR041466">
    <property type="entry name" value="Dynein_AAA5_ext"/>
</dbReference>
<dbReference type="PANTHER" id="PTHR45703">
    <property type="entry name" value="DYNEIN HEAVY CHAIN"/>
    <property type="match status" value="1"/>
</dbReference>
<dbReference type="GO" id="GO:0030473">
    <property type="term" value="P:nuclear migration along microtubule"/>
    <property type="evidence" value="ECO:0007669"/>
    <property type="project" value="UniProtKB-ARBA"/>
</dbReference>
<sequence length="4065" mass="466753">MIHQEQNIVEPVLDFIHGVSVLYFKNCETLEGFRDQNTDQIQNWLSEKTDAEPLFLVHDLDTLRVGLLLQIDSENLKKNNVLMVMKNQSVIDSDASIESQFNIIMLPQDSQFDTLKTLVDVGLYQIFDKVVINRSRDSKTVPDSLLNTKRKIKDLSLSLQNLDKEIQLPNIEESIHPLVKQLVIDGATAHNVDEHLPPDQLNDSSFLNALQKTSNSWIKAVHSISRLENNLADGTALDEVNFWRNYCTALRELEKMLSCKEVEITISILVSAKRFYSSTSFINDTGLSNMIAETQSFSTFLDGLAIQNISSATSMPDLNIAIEKFAYEIRKLKITQYPLEKAIKLIEKVSDDICIKAEELLPNLLLMDYEQFLNIKENALMVLDNFEDKLKDFTLMIRELMRKKAAKFIFLKLNCSTEGLKQRISNVSTFREQHHIFLEALTAVDNRPLRERTERIYDKVKPVNVLKADVVSWVHLQKNYSQQISLIEDELIAILRKELENCHSSKEMFSIFERYELLTKRIRVLNAVREYQHQLLDNVKTDTNFIRDSISSWTPTNAAEEQFDIQSIIHDIVWRKKLLKKLKLITSKLTVILGSDWDKTTIGSQISKECTSIQSSLSTDKIYESWIWNAQNTEFSLDQSVFKVILSKTDYELKVNFNFSSGSLFKALRNLIWQGYDIPSDIVRKSRITRNTYPYAAIIAEKLQTFFLVVDGVKQLSYTTPLLRNSVNDVWKSLSTLITESWETVPIDTIVDGSNISGDLARFEEGVDRLLRDYENFSTMEFQVKEYYLNLDNFSLDEASGNITEQLQYIVDKFRLEVTEDNVLFVSMLNHRLRMTLIQKFKDFIQSLILEPIEQRITFSNGVFQFEPSFCAVKSSWINRLSFIVNKIQNQPKLIVCSFGTALNTATFTDILSDIQPTIVEYMDSIDRFHASLGKILSKWKTTEYLWTLTEEQFVANVSTDIEICLAFMTNIYEQRKTMNYISFNTEAESSINVKVSEEQALLQCCAKFDQWHAFGLRHLILLYTQLSTDLHHRLTMDRKFFEDLPLSFSSLKSITDMIIHLDNVGSKSEVTYKQFAILKSSQRLFLQVRANLPADFIYCEQLKTDLDSLKEICMKRENLVTENRDIIATKLDSEIERLKLVSESLIQGWKNRKPVGSETDPAEALAVIASFEDSVNATKNQIHDLLKTAKVLLIPTTVNFHLQDILTEIQNYKAMWLSVGTLWNSMQDILNQTWNSVAIGDVKQRLQTLYDDTNNLPSNVLQYSVFQNLLQSINSVLSAMKTLQNLKSAPLKAKHWCCIFQKFGSWEPPATTLDSQSFSLIDVLSLSVSVNENELNNIVNQAKDEEVLASTLKDMRDKWKEVTIDSFIHQSGHKLIKNWSSLFTTATDDINTLLSMKNSQFYKIFDQEIYELETKLTDFSEILMTGLEIQKQWCYLYGVLNEGSSLKALLSVEAAQFSVLTSDLNILFNTLQTAKIAMDVLYHSDYINALRSLLESLTRVRKSLNDFLESQRELFPRFYFIGNEDLLQLIGFSTDFEFLSNQMRKMFGSVGRLEIVDNSITAIYSIEGERLSLINDVKVTPQTPAYQWLSSLEKELKHTLSTLATACYRKYSLKDLDSLIDEYPFQVIWLCMLVNWTERAQTMRPDDLGNLIDDFTDAIKRLSIRKRAADGMCRHTLIDSLLSEMFGLKEMTLLLKTAENKEVTWNETQKFYIDTSAAALETVKIVQTGIEVQYGFEYVGVPETLVQTPTLQTFFATMLHALSNNLGGSPFGPAGTGKTESVKYLAKRLGRFVLVFNCDDTFDYRSMARILFGIAQVGAWGCFDEFNRLKADLLSAVSSQIEAIQSSMISEDRKLSILERNGLIHRNTAIFITMNLGYAGRSQLPGNLKRMFREFTMSAPQTVIIIETLLNTMGFEDAKGTSSQLVSFFAELESKTSCQSHYDFGLRAIKSVIRNCNLQLMQNEGIPNHAILLRSIWNIITPKLLEEDEAIFETAWNRFFPKNFSSVKGHDLEEIVIEFCEKQHITFNDSFYKKCQQLYEVQKSQQGVILVGEAGCGKTTVLNATMEMVQNTTKKSNVIYTIDSKALKKEQLYGNLDPVTFEWQDGLFTTILREINEDYLDEYENANIWIIFDSDLDPIYAETLNSALDDNKVFTLPNGERLDIPHHLHIVFEVEDLTFATPATISRCGMLWFNKNIISPHNLFCSTYNRLFNSTPNYGPSATKLKDSMLEISDSIFCPEDFELILRKSADLNHILDFDINRIAKVYSNLICNPYVSYFNDLSKMTSSIFKLFILRHSALSIVWAFAGDCPVDDKIVFSSFIQSHLQSHGLPPVNGLILDYEVSPVSAELLPHKRNLQNTELEAHQVLLPDLIIPTVDTYRHEAILFTLLKQHQPLILCGPPGSGKTMTLQSALKQSEDHMLVGMNFSKDTTVESFLKTIEQHTTYKSTAEGLIMQPVSFGKQLVFFCDEINLPKPDKYGSQPIILFLRQLLEKNGFWSPKDNKWVSLKNIQIVAACNPSSDPGRSKMTKRFTRHAAIIMVDYPSKESLLHIYQTFFRSVLKASSIKKDYADNLARVSVEIYFECKKQFTVQQQYHYIFSPRELTRWVRGVYHAISSSEMVDLPQLIKIWAYESRRIFSDRLVSEEERHLFDKFLVDAVSSEFPLQNITDIIQPSFVFCNWLNMKYEQSDLNKIRSFVSERLKTFCEEVLSYDIILHNEMLYAMLNVDRILKQVQGHGILVAPSGSGKTTITRFVAWLNGIDVRIPLVHRNYNLLEFDAFLRHVLVESGVENKKVCMILDESNMVEASFVERLNTLLANSDIPGLFQAEDYDSLIAKIRGSPFLPRTVLDTEQSMYDWFTEQISKNLHVVIKISDPKKSNSANIMTSPALFNRCVLTWMGTWKNGTLIQVAKHFIDKIPLDQTMEASDTVGQISSDSLRSKVTEIFYSVFKDYYSSYDVPYPSPALFLDSLKVLRIEYTKKLTESDNNQRFIRNGLIKLKESVIMVKKLNKEMESKKNILQEKKIEARKTLDQMLHDQNESERKQEASIEIQKILNLQEQEISKRRDVVMNDLAKAEPAILEAQRGVKNIKKQQLTELRTMINPPEAVKITLEAVCVLLGFQIGTWKDIQQTIRKDDFIARIVTFETETMLSQELKHYIQTHYLNRSNFKYENVLRASQACGPLYLWIEAQILFSDALTRVGPLQRDLQILEDEILRTRAKVLAADEMINELQEQIEKSKELYSKIIRDIEVLKSEMSLVESKVSKSTTLLESLNSEKERWTFETRQFTEVKKNLLGDTILSSLYSAYCFTHDFKTRAELVGKWKMILATSDIAYDQSFNNLAKRVSLENKSFWIENGLSEDEFAIETFSAVVSPTIEKYPLILDPEGNILDVLYAVYGSKLVMTSFLDQNFSKSLENTLRFGGVLLIQDGEFFDPFVTKVLKQEFQNVGGRRSIELGDSIRDLDVSNDFRMIIYSRDKSWRVPNYVLTKTKAFNFTITKGNLESQTLQDILTNELPTIQNERKLLLEKDSTCQLRLRELGNRLLGLLNSSESNILENEELLKTLENLKVEAGTMSTEISKIQSLVLEQESAITEFSPISTIAVQIFELLEWVRIKKHWFYDVEVNEFLTVFRYVLENSDELVNSKPNKPNKILSVLIRLMFCAFGPMFLENDRLSFAARLMELQMYSMESTRTVEEWKMIRSNIDLLRTQPQLSERFTEFKEGLLVGDAKDGLSQMILTIMKEQPWEISDFLSKNTRSNILLVGADKGVDGSFMIKKLAEQLQKKITTIAMGSSESCKIAEETLNDCVEVGGWVLLQNIQMSLTWCNEILPKYLKQIISNSNENFKLFMTCSLQDSIHPSSQLLQYSTKIAYEGESGVLYKVKKFWELIIQKKPVEGTGLYLKHLVCWIHSLLLERVKITTKDVEYHDLDLELAINAVENCVDNEAIDWPKLRFIVGKLIYCNRLDKRDELYQWIMNLTASIMHEGSFKANSNIIGDVGSPSSKHSMHGITEWLNNLPWTIEHKDIWLSVPKGNLERISFMQAVSCMSDLVAMDAGSDQLDVK</sequence>
<evidence type="ECO:0000256" key="15">
    <source>
        <dbReference type="ARBA" id="ARBA00033439"/>
    </source>
</evidence>
<gene>
    <name evidence="19" type="ORF">KLLA0_A05621g</name>
</gene>